<dbReference type="SUPFAM" id="SSF56176">
    <property type="entry name" value="FAD-binding/transporter-associated domain-like"/>
    <property type="match status" value="1"/>
</dbReference>
<dbReference type="InterPro" id="IPR006094">
    <property type="entry name" value="Oxid_FAD_bind_N"/>
</dbReference>
<keyword evidence="6" id="KW-0732">Signal</keyword>
<keyword evidence="4" id="KW-0274">FAD</keyword>
<evidence type="ECO:0000313" key="8">
    <source>
        <dbReference type="EMBL" id="KAF2429945.1"/>
    </source>
</evidence>
<dbReference type="Proteomes" id="UP000800235">
    <property type="component" value="Unassembled WGS sequence"/>
</dbReference>
<dbReference type="Gene3D" id="3.30.465.10">
    <property type="match status" value="2"/>
</dbReference>
<dbReference type="PROSITE" id="PS51387">
    <property type="entry name" value="FAD_PCMH"/>
    <property type="match status" value="1"/>
</dbReference>
<dbReference type="Gene3D" id="3.40.462.20">
    <property type="match status" value="1"/>
</dbReference>
<feature type="chain" id="PRO_5040327117" evidence="6">
    <location>
        <begin position="17"/>
        <end position="593"/>
    </location>
</feature>
<evidence type="ECO:0000256" key="3">
    <source>
        <dbReference type="ARBA" id="ARBA00022630"/>
    </source>
</evidence>
<keyword evidence="5" id="KW-0560">Oxidoreductase</keyword>
<accession>A0A9P4NQR8</accession>
<evidence type="ECO:0000259" key="7">
    <source>
        <dbReference type="PROSITE" id="PS51387"/>
    </source>
</evidence>
<dbReference type="GO" id="GO:0071949">
    <property type="term" value="F:FAD binding"/>
    <property type="evidence" value="ECO:0007669"/>
    <property type="project" value="InterPro"/>
</dbReference>
<dbReference type="InterPro" id="IPR050416">
    <property type="entry name" value="FAD-linked_Oxidoreductase"/>
</dbReference>
<keyword evidence="9" id="KW-1185">Reference proteome</keyword>
<dbReference type="Pfam" id="PF01565">
    <property type="entry name" value="FAD_binding_4"/>
    <property type="match status" value="1"/>
</dbReference>
<proteinExistence type="inferred from homology"/>
<evidence type="ECO:0000256" key="2">
    <source>
        <dbReference type="ARBA" id="ARBA00005466"/>
    </source>
</evidence>
<gene>
    <name evidence="8" type="ORF">EJ08DRAFT_679471</name>
</gene>
<feature type="signal peptide" evidence="6">
    <location>
        <begin position="1"/>
        <end position="16"/>
    </location>
</feature>
<name>A0A9P4NQR8_9PEZI</name>
<protein>
    <submittedName>
        <fullName evidence="8">FAD-binding domain-containing protein</fullName>
    </submittedName>
</protein>
<evidence type="ECO:0000313" key="9">
    <source>
        <dbReference type="Proteomes" id="UP000800235"/>
    </source>
</evidence>
<dbReference type="InterPro" id="IPR012951">
    <property type="entry name" value="BBE"/>
</dbReference>
<evidence type="ECO:0000256" key="6">
    <source>
        <dbReference type="SAM" id="SignalP"/>
    </source>
</evidence>
<reference evidence="8" key="1">
    <citation type="journal article" date="2020" name="Stud. Mycol.">
        <title>101 Dothideomycetes genomes: a test case for predicting lifestyles and emergence of pathogens.</title>
        <authorList>
            <person name="Haridas S."/>
            <person name="Albert R."/>
            <person name="Binder M."/>
            <person name="Bloem J."/>
            <person name="Labutti K."/>
            <person name="Salamov A."/>
            <person name="Andreopoulos B."/>
            <person name="Baker S."/>
            <person name="Barry K."/>
            <person name="Bills G."/>
            <person name="Bluhm B."/>
            <person name="Cannon C."/>
            <person name="Castanera R."/>
            <person name="Culley D."/>
            <person name="Daum C."/>
            <person name="Ezra D."/>
            <person name="Gonzalez J."/>
            <person name="Henrissat B."/>
            <person name="Kuo A."/>
            <person name="Liang C."/>
            <person name="Lipzen A."/>
            <person name="Lutzoni F."/>
            <person name="Magnuson J."/>
            <person name="Mondo S."/>
            <person name="Nolan M."/>
            <person name="Ohm R."/>
            <person name="Pangilinan J."/>
            <person name="Park H.-J."/>
            <person name="Ramirez L."/>
            <person name="Alfaro M."/>
            <person name="Sun H."/>
            <person name="Tritt A."/>
            <person name="Yoshinaga Y."/>
            <person name="Zwiers L.-H."/>
            <person name="Turgeon B."/>
            <person name="Goodwin S."/>
            <person name="Spatafora J."/>
            <person name="Crous P."/>
            <person name="Grigoriev I."/>
        </authorList>
    </citation>
    <scope>NUCLEOTIDE SEQUENCE</scope>
    <source>
        <strain evidence="8">CBS 130266</strain>
    </source>
</reference>
<dbReference type="GO" id="GO:0016491">
    <property type="term" value="F:oxidoreductase activity"/>
    <property type="evidence" value="ECO:0007669"/>
    <property type="project" value="UniProtKB-KW"/>
</dbReference>
<dbReference type="Pfam" id="PF08031">
    <property type="entry name" value="BBE"/>
    <property type="match status" value="1"/>
</dbReference>
<comment type="cofactor">
    <cofactor evidence="1">
        <name>FAD</name>
        <dbReference type="ChEBI" id="CHEBI:57692"/>
    </cofactor>
</comment>
<evidence type="ECO:0000256" key="5">
    <source>
        <dbReference type="ARBA" id="ARBA00023002"/>
    </source>
</evidence>
<dbReference type="InterPro" id="IPR036318">
    <property type="entry name" value="FAD-bd_PCMH-like_sf"/>
</dbReference>
<dbReference type="InterPro" id="IPR016166">
    <property type="entry name" value="FAD-bd_PCMH"/>
</dbReference>
<dbReference type="PANTHER" id="PTHR42973">
    <property type="entry name" value="BINDING OXIDOREDUCTASE, PUTATIVE (AFU_ORTHOLOGUE AFUA_1G17690)-RELATED"/>
    <property type="match status" value="1"/>
</dbReference>
<comment type="caution">
    <text evidence="8">The sequence shown here is derived from an EMBL/GenBank/DDBJ whole genome shotgun (WGS) entry which is preliminary data.</text>
</comment>
<dbReference type="InterPro" id="IPR016169">
    <property type="entry name" value="FAD-bd_PCMH_sub2"/>
</dbReference>
<dbReference type="PANTHER" id="PTHR42973:SF39">
    <property type="entry name" value="FAD-BINDING PCMH-TYPE DOMAIN-CONTAINING PROTEIN"/>
    <property type="match status" value="1"/>
</dbReference>
<keyword evidence="3" id="KW-0285">Flavoprotein</keyword>
<comment type="similarity">
    <text evidence="2">Belongs to the oxygen-dependent FAD-linked oxidoreductase family.</text>
</comment>
<dbReference type="EMBL" id="MU007042">
    <property type="protein sequence ID" value="KAF2429945.1"/>
    <property type="molecule type" value="Genomic_DNA"/>
</dbReference>
<evidence type="ECO:0000256" key="4">
    <source>
        <dbReference type="ARBA" id="ARBA00022827"/>
    </source>
</evidence>
<dbReference type="OrthoDB" id="9983560at2759"/>
<sequence>MKSAALLAALASAVAAASIARSDASCLTVSGDAAWPAKSEWQKAMPEIETQKPKESWTQPPYRLDATTVAEVIAAINFTRQHNIRLSILNSGHDFVGRNDAPTGLTLSVSGLKGARLLSSFTPAKDGVPSVDSKTALNTLPTQKGQAYLTFGAGYNTRELNSLLAPSNLLTLGAAHGSVSVAGGWGQTAGHAPLSAKYGLGVDQVVEYKVVTADGVLKVANEATNPDLFWALRGGGGGTFGVVVEATIKAHPSQKVAMTQIWINTTDYNDQSSIYPFAAKFMSEFTAWQDKGMGAYYWLYPNAMSIFAFYSNDDASKDWMNEQFKPTMTKISKMKGINSKTMVFVPLEFPNFWAFFKQVWGDMPGKGGEGMPGGMTARMTASPAPPTLSRRHGPGDGAATAARGIVYLDSWLLGKKELQSDKWASVLKAAMPNLPGGNLGGQFIGGGETIKLGNNDPTSVLPAWRQTYLHLILYAYGKPSSLPLRQFAPDMGAYANEAYPRTHQNWQTTYWGKHYPKLAEVKKKYDPTSLFWVTPGIGAEAWTAQPDGRLCRSERSSTNATAAFAPLNDNKNDADPHVIDEIAGSAFPIKYSG</sequence>
<dbReference type="AlphaFoldDB" id="A0A9P4NQR8"/>
<organism evidence="8 9">
    <name type="scientific">Tothia fuscella</name>
    <dbReference type="NCBI Taxonomy" id="1048955"/>
    <lineage>
        <taxon>Eukaryota</taxon>
        <taxon>Fungi</taxon>
        <taxon>Dikarya</taxon>
        <taxon>Ascomycota</taxon>
        <taxon>Pezizomycotina</taxon>
        <taxon>Dothideomycetes</taxon>
        <taxon>Pleosporomycetidae</taxon>
        <taxon>Venturiales</taxon>
        <taxon>Cylindrosympodiaceae</taxon>
        <taxon>Tothia</taxon>
    </lineage>
</organism>
<evidence type="ECO:0000256" key="1">
    <source>
        <dbReference type="ARBA" id="ARBA00001974"/>
    </source>
</evidence>
<feature type="domain" description="FAD-binding PCMH-type" evidence="7">
    <location>
        <begin position="56"/>
        <end position="253"/>
    </location>
</feature>